<keyword evidence="2" id="KW-1185">Reference proteome</keyword>
<dbReference type="PROSITE" id="PS00018">
    <property type="entry name" value="EF_HAND_1"/>
    <property type="match status" value="1"/>
</dbReference>
<protein>
    <recommendedName>
        <fullName evidence="3">EF-hand domain-containing protein</fullName>
    </recommendedName>
</protein>
<evidence type="ECO:0000313" key="1">
    <source>
        <dbReference type="EMBL" id="NBZ86942.1"/>
    </source>
</evidence>
<sequence>MIPAVGAALVNEAARAAPLPSPDAGSLSRFAALLGEESFADAMSKLDSDQDGKLGLAELANGLWDEMEPDRGESLQQMVETIIGALEPDGDATIRAGAILAGGHAIVAALPPPSAERLAEHIITLGDKDLDEQISSGEIADFMRDKTSKPLQELLFDLLLDQKVQERIDQAAALCAA</sequence>
<name>A0AAE4Y841_9RHOB</name>
<organism evidence="1 2">
    <name type="scientific">Stagnihabitans tardus</name>
    <dbReference type="NCBI Taxonomy" id="2699202"/>
    <lineage>
        <taxon>Bacteria</taxon>
        <taxon>Pseudomonadati</taxon>
        <taxon>Pseudomonadota</taxon>
        <taxon>Alphaproteobacteria</taxon>
        <taxon>Rhodobacterales</taxon>
        <taxon>Paracoccaceae</taxon>
        <taxon>Stagnihabitans</taxon>
    </lineage>
</organism>
<dbReference type="SUPFAM" id="SSF47473">
    <property type="entry name" value="EF-hand"/>
    <property type="match status" value="1"/>
</dbReference>
<dbReference type="InterPro" id="IPR011992">
    <property type="entry name" value="EF-hand-dom_pair"/>
</dbReference>
<reference evidence="1" key="1">
    <citation type="submission" date="2020-01" db="EMBL/GenBank/DDBJ databases">
        <authorList>
            <person name="Chen W.-M."/>
        </authorList>
    </citation>
    <scope>NUCLEOTIDE SEQUENCE</scope>
    <source>
        <strain evidence="1">CYK-10</strain>
    </source>
</reference>
<comment type="caution">
    <text evidence="1">The sequence shown here is derived from an EMBL/GenBank/DDBJ whole genome shotgun (WGS) entry which is preliminary data.</text>
</comment>
<dbReference type="AlphaFoldDB" id="A0AAE4Y841"/>
<dbReference type="InterPro" id="IPR018247">
    <property type="entry name" value="EF_Hand_1_Ca_BS"/>
</dbReference>
<dbReference type="Gene3D" id="1.10.238.10">
    <property type="entry name" value="EF-hand"/>
    <property type="match status" value="1"/>
</dbReference>
<proteinExistence type="predicted"/>
<dbReference type="Proteomes" id="UP001193501">
    <property type="component" value="Unassembled WGS sequence"/>
</dbReference>
<accession>A0AAE4Y841</accession>
<evidence type="ECO:0000313" key="2">
    <source>
        <dbReference type="Proteomes" id="UP001193501"/>
    </source>
</evidence>
<evidence type="ECO:0008006" key="3">
    <source>
        <dbReference type="Google" id="ProtNLM"/>
    </source>
</evidence>
<dbReference type="EMBL" id="JAABNR010000004">
    <property type="protein sequence ID" value="NBZ86942.1"/>
    <property type="molecule type" value="Genomic_DNA"/>
</dbReference>
<gene>
    <name evidence="1" type="ORF">GV832_05060</name>
</gene>
<dbReference type="RefSeq" id="WP_168773758.1">
    <property type="nucleotide sequence ID" value="NZ_JAABNR010000004.1"/>
</dbReference>